<dbReference type="Proteomes" id="UP000554342">
    <property type="component" value="Unassembled WGS sequence"/>
</dbReference>
<feature type="chain" id="PRO_5032953945" evidence="1">
    <location>
        <begin position="20"/>
        <end position="163"/>
    </location>
</feature>
<organism evidence="2 3">
    <name type="scientific">Stakelama sediminis</name>
    <dbReference type="NCBI Taxonomy" id="463200"/>
    <lineage>
        <taxon>Bacteria</taxon>
        <taxon>Pseudomonadati</taxon>
        <taxon>Pseudomonadota</taxon>
        <taxon>Alphaproteobacteria</taxon>
        <taxon>Sphingomonadales</taxon>
        <taxon>Sphingomonadaceae</taxon>
        <taxon>Stakelama</taxon>
    </lineage>
</organism>
<keyword evidence="1" id="KW-0732">Signal</keyword>
<dbReference type="EMBL" id="JACIJI010000001">
    <property type="protein sequence ID" value="MBB5717721.1"/>
    <property type="molecule type" value="Genomic_DNA"/>
</dbReference>
<gene>
    <name evidence="2" type="ORF">FHR23_000628</name>
</gene>
<sequence length="163" mass="17688">MKRYMIGLALAFSAAIPMAAGQTSPQTTPDAKAAEQFNGYEDAAWTAMRADLAKAIPEHEASQLTLIAYHAVAEMLCDGVKMNMPKVTEATLALHPTNWDGLSAADQKQWDHTILVNYGMIVGVMLAEHADNSAPLCEDARSMIADEDNDWHYFATTATATID</sequence>
<evidence type="ECO:0000256" key="1">
    <source>
        <dbReference type="SAM" id="SignalP"/>
    </source>
</evidence>
<comment type="caution">
    <text evidence="2">The sequence shown here is derived from an EMBL/GenBank/DDBJ whole genome shotgun (WGS) entry which is preliminary data.</text>
</comment>
<reference evidence="2 3" key="1">
    <citation type="submission" date="2020-08" db="EMBL/GenBank/DDBJ databases">
        <title>Genomic Encyclopedia of Type Strains, Phase IV (KMG-IV): sequencing the most valuable type-strain genomes for metagenomic binning, comparative biology and taxonomic classification.</title>
        <authorList>
            <person name="Goeker M."/>
        </authorList>
    </citation>
    <scope>NUCLEOTIDE SEQUENCE [LARGE SCALE GENOMIC DNA]</scope>
    <source>
        <strain evidence="2 3">DSM 27203</strain>
    </source>
</reference>
<protein>
    <submittedName>
        <fullName evidence="2">Uncharacterized protein</fullName>
    </submittedName>
</protein>
<keyword evidence="3" id="KW-1185">Reference proteome</keyword>
<proteinExistence type="predicted"/>
<dbReference type="AlphaFoldDB" id="A0A840YVJ8"/>
<evidence type="ECO:0000313" key="3">
    <source>
        <dbReference type="Proteomes" id="UP000554342"/>
    </source>
</evidence>
<evidence type="ECO:0000313" key="2">
    <source>
        <dbReference type="EMBL" id="MBB5717721.1"/>
    </source>
</evidence>
<dbReference type="RefSeq" id="WP_221227332.1">
    <property type="nucleotide sequence ID" value="NZ_BAABIF010000004.1"/>
</dbReference>
<feature type="signal peptide" evidence="1">
    <location>
        <begin position="1"/>
        <end position="19"/>
    </location>
</feature>
<accession>A0A840YVJ8</accession>
<name>A0A840YVJ8_9SPHN</name>